<accession>A0ABM4V601</accession>
<evidence type="ECO:0000313" key="2">
    <source>
        <dbReference type="RefSeq" id="XP_071914959.1"/>
    </source>
</evidence>
<proteinExistence type="predicted"/>
<dbReference type="RefSeq" id="XP_071914959.1">
    <property type="nucleotide sequence ID" value="XM_072058858.1"/>
</dbReference>
<reference evidence="2" key="1">
    <citation type="submission" date="2025-08" db="UniProtKB">
        <authorList>
            <consortium name="RefSeq"/>
        </authorList>
    </citation>
    <scope>IDENTIFICATION</scope>
    <source>
        <tissue evidence="2">Leaves</tissue>
    </source>
</reference>
<keyword evidence="1" id="KW-1185">Reference proteome</keyword>
<dbReference type="GeneID" id="113722943"/>
<organism evidence="1 2">
    <name type="scientific">Coffea arabica</name>
    <name type="common">Arabian coffee</name>
    <dbReference type="NCBI Taxonomy" id="13443"/>
    <lineage>
        <taxon>Eukaryota</taxon>
        <taxon>Viridiplantae</taxon>
        <taxon>Streptophyta</taxon>
        <taxon>Embryophyta</taxon>
        <taxon>Tracheophyta</taxon>
        <taxon>Spermatophyta</taxon>
        <taxon>Magnoliopsida</taxon>
        <taxon>eudicotyledons</taxon>
        <taxon>Gunneridae</taxon>
        <taxon>Pentapetalae</taxon>
        <taxon>asterids</taxon>
        <taxon>lamiids</taxon>
        <taxon>Gentianales</taxon>
        <taxon>Rubiaceae</taxon>
        <taxon>Ixoroideae</taxon>
        <taxon>Gardenieae complex</taxon>
        <taxon>Bertiereae - Coffeeae clade</taxon>
        <taxon>Coffeeae</taxon>
        <taxon>Coffea</taxon>
    </lineage>
</organism>
<dbReference type="Proteomes" id="UP001652660">
    <property type="component" value="Chromosome 7e"/>
</dbReference>
<dbReference type="PANTHER" id="PTHR34278:SF1">
    <property type="entry name" value="PROTEIN THI031, PUTATIVE-RELATED"/>
    <property type="match status" value="1"/>
</dbReference>
<dbReference type="PANTHER" id="PTHR34278">
    <property type="entry name" value="PROTEIN THI031, PUTATIVE-RELATED"/>
    <property type="match status" value="1"/>
</dbReference>
<name>A0ABM4V601_COFAR</name>
<gene>
    <name evidence="2" type="primary">LOC113722943</name>
</gene>
<evidence type="ECO:0000313" key="1">
    <source>
        <dbReference type="Proteomes" id="UP001652660"/>
    </source>
</evidence>
<sequence length="226" mass="25300">MRCEVSLSAAMKREGRQHGMVQTHPIISSPWRPRQPPSRLESTSTAGCFAKVPQKPTNRSKFTGKCGRPRCASCHFHPAGKAKDKTKGTHKLKSCDVVTNYRLVTWRVVDARPGFNFTGFSATGILDHLANDCYSDDVGDEIDDGDDDVYDYYYRPADRRHHHHPADWVVDSALAASTGVAIGELQDEFDDDDDEKMSFCDVGFAWEQVEEEGDDEIGGWCLVEEI</sequence>
<protein>
    <submittedName>
        <fullName evidence="2">Uncharacterized protein</fullName>
    </submittedName>
</protein>